<organism evidence="1 2">
    <name type="scientific">Alysiella filiformis DSM 16848</name>
    <dbReference type="NCBI Taxonomy" id="1120981"/>
    <lineage>
        <taxon>Bacteria</taxon>
        <taxon>Pseudomonadati</taxon>
        <taxon>Pseudomonadota</taxon>
        <taxon>Betaproteobacteria</taxon>
        <taxon>Neisseriales</taxon>
        <taxon>Neisseriaceae</taxon>
        <taxon>Alysiella</taxon>
    </lineage>
</organism>
<accession>A0A286EB77</accession>
<dbReference type="AlphaFoldDB" id="A0A286EB77"/>
<gene>
    <name evidence="1" type="ORF">SAMN02746062_01140</name>
</gene>
<dbReference type="RefSeq" id="WP_097114186.1">
    <property type="nucleotide sequence ID" value="NZ_CP083931.1"/>
</dbReference>
<protein>
    <submittedName>
        <fullName evidence="1">Uncharacterized protein</fullName>
    </submittedName>
</protein>
<sequence>MPQPIAPRPKATPKPRHTSSHKALILLVAFILLGGWTLGQFFGKSGGGGIPIGAADVLTQQQIETRQQTFSQPVQLNVSSENAAQFLANPSPTQQNNPNLSHIKQQFAQNPFDRVLALTVWDDVAEDGDVIDIITPNFTTQVMIRHTPQTVYLPASSGSLPIQIRGVRDGGGGITLALQGTGVPISAPVLAEGQVIELMLH</sequence>
<dbReference type="EMBL" id="OCNF01000007">
    <property type="protein sequence ID" value="SOD68130.1"/>
    <property type="molecule type" value="Genomic_DNA"/>
</dbReference>
<dbReference type="Proteomes" id="UP000219669">
    <property type="component" value="Unassembled WGS sequence"/>
</dbReference>
<keyword evidence="2" id="KW-1185">Reference proteome</keyword>
<name>A0A286EB77_9NEIS</name>
<reference evidence="1 2" key="1">
    <citation type="submission" date="2017-09" db="EMBL/GenBank/DDBJ databases">
        <authorList>
            <person name="Ehlers B."/>
            <person name="Leendertz F.H."/>
        </authorList>
    </citation>
    <scope>NUCLEOTIDE SEQUENCE [LARGE SCALE GENOMIC DNA]</scope>
    <source>
        <strain evidence="1 2">DSM 16848</strain>
    </source>
</reference>
<proteinExistence type="predicted"/>
<evidence type="ECO:0000313" key="1">
    <source>
        <dbReference type="EMBL" id="SOD68130.1"/>
    </source>
</evidence>
<dbReference type="OrthoDB" id="9101587at2"/>
<evidence type="ECO:0000313" key="2">
    <source>
        <dbReference type="Proteomes" id="UP000219669"/>
    </source>
</evidence>